<evidence type="ECO:0000313" key="3">
    <source>
        <dbReference type="Proteomes" id="UP000611500"/>
    </source>
</evidence>
<evidence type="ECO:0000256" key="1">
    <source>
        <dbReference type="SAM" id="Phobius"/>
    </source>
</evidence>
<organism evidence="2 3">
    <name type="scientific">Pseudodonghicola xiamenensis</name>
    <dbReference type="NCBI Taxonomy" id="337702"/>
    <lineage>
        <taxon>Bacteria</taxon>
        <taxon>Pseudomonadati</taxon>
        <taxon>Pseudomonadota</taxon>
        <taxon>Alphaproteobacteria</taxon>
        <taxon>Rhodobacterales</taxon>
        <taxon>Paracoccaceae</taxon>
        <taxon>Pseudodonghicola</taxon>
    </lineage>
</organism>
<feature type="transmembrane region" description="Helical" evidence="1">
    <location>
        <begin position="267"/>
        <end position="288"/>
    </location>
</feature>
<evidence type="ECO:0000313" key="2">
    <source>
        <dbReference type="EMBL" id="GHG98445.1"/>
    </source>
</evidence>
<keyword evidence="1" id="KW-0472">Membrane</keyword>
<sequence>MRYLIHIAVCEMRRDWLAALCFVASLIGGLTPLLLILALKNGVIDAMVDRLVEDPMNREIIAVGSGRHDAAFFEELAARREVGFVMPATRSINALADAMRNPLAHRLERSVPLMPTAPGDPLVGAGRIVGQGEVALSTPLAARLDIRAGQDLELLIGRDIGGDRQTARAPLRVVAILPPERYGRDLALVSLEDMVAVERFRDDAAVSVEDWQAPRRLPDTFASFRLFARGLEDLEPLAQHLRAQGIETRPRATNAVLLLGFRSTLSMLYAGIATLALAGFWAATAANLRGMVERQRPSFSLLALLGMRPLARRMIPLVQAVVLVNGAIILTLALCELIILGINGVFRRSSAEAVAHLGGPDIAATLLLGGLIAVSAAVWAMRAIDGIDAAEILTEG</sequence>
<dbReference type="AlphaFoldDB" id="A0A8J3H801"/>
<keyword evidence="1" id="KW-0812">Transmembrane</keyword>
<accession>A0A8J3H801</accession>
<keyword evidence="3" id="KW-1185">Reference proteome</keyword>
<feature type="transmembrane region" description="Helical" evidence="1">
    <location>
        <begin position="16"/>
        <end position="39"/>
    </location>
</feature>
<reference evidence="2" key="1">
    <citation type="journal article" date="2014" name="Int. J. Syst. Evol. Microbiol.">
        <title>Complete genome sequence of Corynebacterium casei LMG S-19264T (=DSM 44701T), isolated from a smear-ripened cheese.</title>
        <authorList>
            <consortium name="US DOE Joint Genome Institute (JGI-PGF)"/>
            <person name="Walter F."/>
            <person name="Albersmeier A."/>
            <person name="Kalinowski J."/>
            <person name="Ruckert C."/>
        </authorList>
    </citation>
    <scope>NUCLEOTIDE SEQUENCE</scope>
    <source>
        <strain evidence="2">CGMCC 1.7081</strain>
    </source>
</reference>
<protein>
    <submittedName>
        <fullName evidence="2">ABC transporter</fullName>
    </submittedName>
</protein>
<gene>
    <name evidence="2" type="ORF">GCM10010961_33770</name>
</gene>
<proteinExistence type="predicted"/>
<feature type="transmembrane region" description="Helical" evidence="1">
    <location>
        <begin position="317"/>
        <end position="342"/>
    </location>
</feature>
<reference evidence="2" key="2">
    <citation type="submission" date="2020-09" db="EMBL/GenBank/DDBJ databases">
        <authorList>
            <person name="Sun Q."/>
            <person name="Zhou Y."/>
        </authorList>
    </citation>
    <scope>NUCLEOTIDE SEQUENCE</scope>
    <source>
        <strain evidence="2">CGMCC 1.7081</strain>
    </source>
</reference>
<dbReference type="EMBL" id="BNAP01000021">
    <property type="protein sequence ID" value="GHG98445.1"/>
    <property type="molecule type" value="Genomic_DNA"/>
</dbReference>
<dbReference type="Proteomes" id="UP000611500">
    <property type="component" value="Unassembled WGS sequence"/>
</dbReference>
<keyword evidence="1" id="KW-1133">Transmembrane helix</keyword>
<comment type="caution">
    <text evidence="2">The sequence shown here is derived from an EMBL/GenBank/DDBJ whole genome shotgun (WGS) entry which is preliminary data.</text>
</comment>
<dbReference type="RefSeq" id="WP_028095710.1">
    <property type="nucleotide sequence ID" value="NZ_BNAP01000021.1"/>
</dbReference>
<name>A0A8J3H801_9RHOB</name>
<feature type="transmembrane region" description="Helical" evidence="1">
    <location>
        <begin position="362"/>
        <end position="381"/>
    </location>
</feature>